<feature type="domain" description="Flagellar hook protein FlgE/F/G-like D1" evidence="11">
    <location>
        <begin position="97"/>
        <end position="160"/>
    </location>
</feature>
<evidence type="ECO:0000256" key="6">
    <source>
        <dbReference type="ARBA" id="ARBA00032912"/>
    </source>
</evidence>
<dbReference type="Proteomes" id="UP000733744">
    <property type="component" value="Unassembled WGS sequence"/>
</dbReference>
<reference evidence="12 13" key="1">
    <citation type="journal article" date="2019" name="Antonie Van Leeuwenhoek">
        <title>Description of 'Ca. Methylobacter oryzae' KRF1, a novel species from the environmentally important Methylobacter clade 2.</title>
        <authorList>
            <person name="Khatri K."/>
            <person name="Mohite J.A."/>
            <person name="Pandit P.S."/>
            <person name="Bahulikar R."/>
            <person name="Rahalkar M.C."/>
        </authorList>
    </citation>
    <scope>NUCLEOTIDE SEQUENCE [LARGE SCALE GENOMIC DNA]</scope>
    <source>
        <strain evidence="12 13">KRF1</strain>
    </source>
</reference>
<dbReference type="NCBIfam" id="TIGR03506">
    <property type="entry name" value="FlgEFG_subfam"/>
    <property type="match status" value="2"/>
</dbReference>
<name>A0ABY3C9J9_9GAMM</name>
<dbReference type="InterPro" id="IPR001444">
    <property type="entry name" value="Flag_bb_rod_N"/>
</dbReference>
<evidence type="ECO:0000256" key="1">
    <source>
        <dbReference type="ARBA" id="ARBA00004117"/>
    </source>
</evidence>
<proteinExistence type="inferred from homology"/>
<comment type="subunit">
    <text evidence="5 8">The basal body constitutes a major portion of the flagellar organelle and consists of four rings (L,P,S, and M) mounted on a central rod. The rod consists of about 26 subunits of FlgG in the distal portion, and FlgB, FlgC and FlgF are thought to build up the proximal portion of the rod with about 6 subunits each.</text>
</comment>
<keyword evidence="12" id="KW-0969">Cilium</keyword>
<evidence type="ECO:0000259" key="11">
    <source>
        <dbReference type="Pfam" id="PF22692"/>
    </source>
</evidence>
<feature type="domain" description="Flagellar basal-body/hook protein C-terminal" evidence="10">
    <location>
        <begin position="215"/>
        <end position="258"/>
    </location>
</feature>
<keyword evidence="12" id="KW-0966">Cell projection</keyword>
<dbReference type="InterPro" id="IPR053967">
    <property type="entry name" value="LlgE_F_G-like_D1"/>
</dbReference>
<evidence type="ECO:0000313" key="12">
    <source>
        <dbReference type="EMBL" id="TRW93029.1"/>
    </source>
</evidence>
<dbReference type="InterPro" id="IPR012834">
    <property type="entry name" value="FlgG_G_neg"/>
</dbReference>
<evidence type="ECO:0000256" key="2">
    <source>
        <dbReference type="ARBA" id="ARBA00009677"/>
    </source>
</evidence>
<comment type="caution">
    <text evidence="12">The sequence shown here is derived from an EMBL/GenBank/DDBJ whole genome shotgun (WGS) entry which is preliminary data.</text>
</comment>
<dbReference type="InterPro" id="IPR010930">
    <property type="entry name" value="Flg_bb/hook_C_dom"/>
</dbReference>
<evidence type="ECO:0000259" key="9">
    <source>
        <dbReference type="Pfam" id="PF00460"/>
    </source>
</evidence>
<dbReference type="PROSITE" id="PS00588">
    <property type="entry name" value="FLAGELLA_BB_ROD"/>
    <property type="match status" value="1"/>
</dbReference>
<comment type="similarity">
    <text evidence="2 8">Belongs to the flagella basal body rod proteins family.</text>
</comment>
<evidence type="ECO:0000313" key="13">
    <source>
        <dbReference type="Proteomes" id="UP000733744"/>
    </source>
</evidence>
<evidence type="ECO:0000256" key="4">
    <source>
        <dbReference type="ARBA" id="ARBA00023143"/>
    </source>
</evidence>
<keyword evidence="4 8" id="KW-0975">Bacterial flagellum</keyword>
<accession>A0ABY3C9J9</accession>
<feature type="domain" description="Flagellar basal body rod protein N-terminal" evidence="9">
    <location>
        <begin position="8"/>
        <end position="36"/>
    </location>
</feature>
<dbReference type="Pfam" id="PF06429">
    <property type="entry name" value="Flg_bbr_C"/>
    <property type="match status" value="1"/>
</dbReference>
<dbReference type="Pfam" id="PF00460">
    <property type="entry name" value="Flg_bb_rod"/>
    <property type="match status" value="1"/>
</dbReference>
<comment type="subcellular location">
    <subcellularLocation>
        <location evidence="1 8">Bacterial flagellum basal body</location>
    </subcellularLocation>
</comment>
<evidence type="ECO:0000256" key="8">
    <source>
        <dbReference type="RuleBase" id="RU362116"/>
    </source>
</evidence>
<dbReference type="InterPro" id="IPR037925">
    <property type="entry name" value="FlgE/F/G-like"/>
</dbReference>
<dbReference type="InterPro" id="IPR020013">
    <property type="entry name" value="Flagellar_FlgE/F/G"/>
</dbReference>
<evidence type="ECO:0000256" key="5">
    <source>
        <dbReference type="ARBA" id="ARBA00025933"/>
    </source>
</evidence>
<protein>
    <recommendedName>
        <fullName evidence="3 7">Flagellar basal-body rod protein FlgG</fullName>
    </recommendedName>
    <alternativeName>
        <fullName evidence="6 8">Distal rod protein</fullName>
    </alternativeName>
</protein>
<keyword evidence="12" id="KW-0282">Flagellum</keyword>
<dbReference type="Pfam" id="PF22692">
    <property type="entry name" value="LlgE_F_G_D1"/>
    <property type="match status" value="1"/>
</dbReference>
<dbReference type="InterPro" id="IPR019776">
    <property type="entry name" value="Flagellar_basal_body_rod_CS"/>
</dbReference>
<dbReference type="EMBL" id="RYFG02000104">
    <property type="protein sequence ID" value="TRW93029.1"/>
    <property type="molecule type" value="Genomic_DNA"/>
</dbReference>
<evidence type="ECO:0000256" key="3">
    <source>
        <dbReference type="ARBA" id="ARBA00017948"/>
    </source>
</evidence>
<evidence type="ECO:0000259" key="10">
    <source>
        <dbReference type="Pfam" id="PF06429"/>
    </source>
</evidence>
<sequence>MTERSLWVAKTGLDAQQTRMAVISNNLANVNTIGFKKDRAMFDDLMYQNIRQVGGDTTQNIQNPTGTQLGTGVKTVSTEKVHSQGNVQQTDNSLDVAINGRGFLQVLMPNGETHYTRDGSLKLDSTGQIVTSGGMPLNPAITVPATAESITIGTDGTVSAVVAGVNQQLGQIQTANFINPTGLQATGDNLYRETASSGAPIVGTPGQGEYGTLNQGSLETSNVNVVEELVNMIEAQRAYEMNSKAISTADQMLSFVTQQL</sequence>
<organism evidence="12 13">
    <name type="scientific">Candidatus Methylobacter oryzae</name>
    <dbReference type="NCBI Taxonomy" id="2497749"/>
    <lineage>
        <taxon>Bacteria</taxon>
        <taxon>Pseudomonadati</taxon>
        <taxon>Pseudomonadota</taxon>
        <taxon>Gammaproteobacteria</taxon>
        <taxon>Methylococcales</taxon>
        <taxon>Methylococcaceae</taxon>
        <taxon>Methylobacter</taxon>
    </lineage>
</organism>
<dbReference type="RefSeq" id="WP_127027967.1">
    <property type="nucleotide sequence ID" value="NZ_RYFG02000104.1"/>
</dbReference>
<keyword evidence="13" id="KW-1185">Reference proteome</keyword>
<dbReference type="SUPFAM" id="SSF117143">
    <property type="entry name" value="Flagellar hook protein flgE"/>
    <property type="match status" value="1"/>
</dbReference>
<evidence type="ECO:0000256" key="7">
    <source>
        <dbReference type="NCBIfam" id="TIGR02488"/>
    </source>
</evidence>
<gene>
    <name evidence="12" type="primary">flgG</name>
    <name evidence="12" type="ORF">EKO24_013925</name>
</gene>
<dbReference type="PANTHER" id="PTHR30435:SF19">
    <property type="entry name" value="FLAGELLAR BASAL-BODY ROD PROTEIN FLGG"/>
    <property type="match status" value="1"/>
</dbReference>
<dbReference type="PANTHER" id="PTHR30435">
    <property type="entry name" value="FLAGELLAR PROTEIN"/>
    <property type="match status" value="1"/>
</dbReference>
<dbReference type="NCBIfam" id="TIGR02488">
    <property type="entry name" value="flgG_G_neg"/>
    <property type="match status" value="1"/>
</dbReference>